<keyword evidence="1" id="KW-1133">Transmembrane helix</keyword>
<proteinExistence type="predicted"/>
<sequence>MTYVVPDITPYVNFSESGIVSILIGVAMTVLSNAFAYLLVKAFNLKCYYGRFLGGVIILALTMLLSLSSNGLKRYRGMVLFGIGEMLVGGLDIISYAENISQPILIPDPTCSSEM</sequence>
<protein>
    <submittedName>
        <fullName evidence="2">Uncharacterized protein</fullName>
    </submittedName>
</protein>
<dbReference type="OrthoDB" id="28089at10239"/>
<evidence type="ECO:0000313" key="2">
    <source>
        <dbReference type="EMBL" id="ALG96847.1"/>
    </source>
</evidence>
<accession>A0A0N9P9A0</accession>
<feature type="transmembrane region" description="Helical" evidence="1">
    <location>
        <begin position="52"/>
        <end position="72"/>
    </location>
</feature>
<dbReference type="Proteomes" id="UP000202152">
    <property type="component" value="Segment"/>
</dbReference>
<keyword evidence="1" id="KW-0472">Membrane</keyword>
<dbReference type="EMBL" id="KP282674">
    <property type="protein sequence ID" value="ALG96847.1"/>
    <property type="molecule type" value="Genomic_DNA"/>
</dbReference>
<evidence type="ECO:0000256" key="1">
    <source>
        <dbReference type="SAM" id="Phobius"/>
    </source>
</evidence>
<keyword evidence="3" id="KW-1185">Reference proteome</keyword>
<dbReference type="GeneID" id="26625125"/>
<name>A0A0N9P9A0_9VIRU</name>
<dbReference type="RefSeq" id="YP_009197924.1">
    <property type="nucleotide sequence ID" value="NC_028787.1"/>
</dbReference>
<feature type="transmembrane region" description="Helical" evidence="1">
    <location>
        <begin position="20"/>
        <end position="40"/>
    </location>
</feature>
<reference evidence="2 3" key="1">
    <citation type="journal article" date="2015" name="Environ. Microbiol.">
        <title>Novel viral genomes identified from six metagenomes reveal wide distribution of archaeal viruses and high viral diversity in terrestrial hot springs.</title>
        <authorList>
            <person name="Gudbergsdottir S.R."/>
            <person name="Menzel P."/>
            <person name="Krogh A."/>
            <person name="Young M."/>
            <person name="Peng X."/>
        </authorList>
    </citation>
    <scope>NUCLEOTIDE SEQUENCE [LARGE SCALE GENOMIC DNA]</scope>
    <source>
        <strain evidence="2 3">ABV3</strain>
    </source>
</reference>
<evidence type="ECO:0000313" key="3">
    <source>
        <dbReference type="Proteomes" id="UP000202152"/>
    </source>
</evidence>
<dbReference type="KEGG" id="vg:26625125"/>
<organism evidence="2 3">
    <name type="scientific">Acidianus bottle-shaped virus 3 strain ABV3</name>
    <dbReference type="NCBI Taxonomy" id="1732174"/>
    <lineage>
        <taxon>Viruses</taxon>
        <taxon>Viruses incertae sedis</taxon>
        <taxon>Ampullaviridae</taxon>
        <taxon>Bottigliavirus</taxon>
        <taxon>Bottigliavirus krisuvikense</taxon>
        <taxon>Bottigliavirus ABV3</taxon>
    </lineage>
</organism>
<keyword evidence="1" id="KW-0812">Transmembrane</keyword>